<dbReference type="InterPro" id="IPR000330">
    <property type="entry name" value="SNF2_N"/>
</dbReference>
<evidence type="ECO:0000256" key="8">
    <source>
        <dbReference type="ARBA" id="ARBA00023125"/>
    </source>
</evidence>
<dbReference type="InterPro" id="IPR014001">
    <property type="entry name" value="Helicase_ATP-bd"/>
</dbReference>
<feature type="repeat" description="HEAT" evidence="12">
    <location>
        <begin position="1209"/>
        <end position="1246"/>
    </location>
</feature>
<dbReference type="SUPFAM" id="SSF52540">
    <property type="entry name" value="P-loop containing nucleoside triphosphate hydrolases"/>
    <property type="match status" value="2"/>
</dbReference>
<feature type="region of interest" description="Disordered" evidence="13">
    <location>
        <begin position="1814"/>
        <end position="1860"/>
    </location>
</feature>
<evidence type="ECO:0000256" key="13">
    <source>
        <dbReference type="SAM" id="MobiDB-lite"/>
    </source>
</evidence>
<proteinExistence type="inferred from homology"/>
<evidence type="ECO:0000313" key="17">
    <source>
        <dbReference type="Proteomes" id="UP001212997"/>
    </source>
</evidence>
<keyword evidence="5" id="KW-0378">Hydrolase</keyword>
<dbReference type="PROSITE" id="PS51194">
    <property type="entry name" value="HELICASE_CTER"/>
    <property type="match status" value="1"/>
</dbReference>
<dbReference type="GO" id="GO:0004386">
    <property type="term" value="F:helicase activity"/>
    <property type="evidence" value="ECO:0007669"/>
    <property type="project" value="UniProtKB-KW"/>
</dbReference>
<dbReference type="InterPro" id="IPR022707">
    <property type="entry name" value="Mot1_central_dom"/>
</dbReference>
<dbReference type="Proteomes" id="UP001212997">
    <property type="component" value="Unassembled WGS sequence"/>
</dbReference>
<protein>
    <recommendedName>
        <fullName evidence="10">TATA-binding protein-associated factor mot1</fullName>
    </recommendedName>
    <alternativeName>
        <fullName evidence="11">Modifier of transcription 1</fullName>
    </alternativeName>
</protein>
<dbReference type="InterPro" id="IPR011989">
    <property type="entry name" value="ARM-like"/>
</dbReference>
<dbReference type="FunFam" id="3.40.50.10810:FF:000009">
    <property type="entry name" value="B-TFIID TATA-box-binding protein-associated factor 1"/>
    <property type="match status" value="1"/>
</dbReference>
<dbReference type="InterPro" id="IPR044078">
    <property type="entry name" value="Mot1_ATP-bd"/>
</dbReference>
<comment type="subcellular location">
    <subcellularLocation>
        <location evidence="1">Nucleus</location>
    </subcellularLocation>
</comment>
<dbReference type="InterPro" id="IPR038718">
    <property type="entry name" value="SNF2-like_sf"/>
</dbReference>
<feature type="region of interest" description="Disordered" evidence="13">
    <location>
        <begin position="204"/>
        <end position="346"/>
    </location>
</feature>
<sequence>MTSRLDRLLLLLDTGSSTSVRTTAAKQLAQLAAKSVISDVAIVEEDVKAPRQHVAIGDSSGWPELMAVVARILPYLHSKSHDTRSAASVALSQIFSLVPLWQPPDCNGKTPGEADPNLAPEFLSFSVKELLEKGTLLLASSGKEFLKPHGILASSSEVKKARKEAMGRLGLDFLESVGGTDEMDIDKDLAADEDGDVEMEVAVKQEVDHKPVSPIEDTDLKLKSPIPIAGPSHSHSPSPAAPSPTASGTTPTPEDTSALSARERNRLKRKRKPGNSAFVSAPPTQNSNSKFTATPSGQANKARLVASDEGASSVKRTDSPKSPIDGSDRVVIDPTKGGAVSPKAEKQSKALEVQTGLWVWDGLVKILEVDLFSAAWEVRHGAAMALREVLKLQGKYGGMKVGLTWEENEVAHERWCNDLAAKFLCVFVLDRFGDFVSDQVVAPVRETVSQTLASLLLHMPRRSVLHVHSILLQMIRQDFPVILKPSNGKPFGNRPDTNHVWEVRHAGLLGIKYEVAVRADLVGSESTMFENGIAQQARDVLRDVVDAAVLGLGDRDDDVRSVAAACLLPVAAYLVEQLPDELSRVLAVLWSCLCDMKDDLSSSVGAVMDLLGKLVTYDQVINVIADINLSYAPLRFYPNVHYSHPESRQPLSALAPTLFPFFRHTIPNVRLAVVKTLHSFMNVSSLSRDWITGDFLRLLFQNLIVEERRDVRTATLEAWGAVLLILGSVDGWMESVVTSQVLLEWYAVLMTPLGMPLDITTFFDPHATANSNGQATERHNVDKNMTAQDLSLVPVEVVLCARIAAATALANVITLWPHSGQPLEDTFRPILSHYIDSPSMLQKFLAAIITEEWARGYTERSGNGSLLIEASPLAKDLSDKTLQWLQNDPPAAYHEMAYTLARIQGECYNLLQSFAYDCKIPQAAIPILGVEIDITGTKPGCFTIQMAQDAVGDMFTKLKDSLGRTKKRELAIIKDKRTKTVVNIERYTEVKAQYDVRVAAAFAASFVALKATPEKVSPIVKGIMNGIKSEEDSQLQRRSAIAVAAFIEFCVDRNLVQPPDKIVKNLCTFLCQDVDQTPTFAFARKHTSGILSFSKQRGMIENGKNGAKAPSADEVAKARLSRNGASLAFVELSHKFGSRLLDVVPKMWQSMAGGLLSACSGDSTREMDALIETQYGQDVIDSLSGATELIYHIVQRLDIKALPYVIFMIVPVLGRMSDPDDDIRSTATNTFASLVKMVPLERRDEERQFLTQLLDGSKVQQYDMPVTIKAELRKYQQEGVNWLAFLAKYQLHGILCDDMGLGKTLQSICILASKHFERAKRFRDTKSPDSVHLPSLIICPPTLTGHWYYEILKYTDNLKPILYTGNSRERCRLLTKLKSYDIVVTSYEVVRNDIASLQDLNWHYCILDEGHIIKNAKTKLTKAVKSIRANHRLILSGTPIQNNVLELWSLFDFLMPGFLGSETAFNERFSKPILSNRDGKAKNGEAAALALEALHKQVLPFLLRRLKEDVLHDLPPKIIQDYYCELSDVQKHLYDDFSKSRARLAAEDAVRSDSNGKAPEQQHVFQSLQYLRKLCNHPALVLKNDKDAIQAALVKAGHKEGRDLTDIHHAPKLLALRQLLVDCGVGAGPSVTTESRSEMADVESSTSGAFSQHRVLIFCQMKQMLDIIETDLFKQHMPSVTYMRLDGGTDANKRHAIVQTFNSDPSIDCLLLTTHVGGLGLTLTGADTVIFVEHDWNPMKDLQAMDRAHRIGQKKVVNVYRLITKGTLEEKIMGLQRFKLNIANSVVTQQNSGLASMDTDLVLDLFRRTTEEEDAAAAKKKKEEAPPAGSKNVLRGLEDLPPEDEYQGLDLSTFMGSLGR</sequence>
<evidence type="ECO:0000256" key="6">
    <source>
        <dbReference type="ARBA" id="ARBA00022806"/>
    </source>
</evidence>
<evidence type="ECO:0000256" key="3">
    <source>
        <dbReference type="ARBA" id="ARBA00022737"/>
    </source>
</evidence>
<evidence type="ECO:0000256" key="5">
    <source>
        <dbReference type="ARBA" id="ARBA00022801"/>
    </source>
</evidence>
<dbReference type="Gene3D" id="1.25.10.10">
    <property type="entry name" value="Leucine-rich Repeat Variant"/>
    <property type="match status" value="2"/>
</dbReference>
<keyword evidence="9" id="KW-0539">Nucleus</keyword>
<feature type="domain" description="Helicase C-terminal" evidence="15">
    <location>
        <begin position="1641"/>
        <end position="1794"/>
    </location>
</feature>
<dbReference type="SUPFAM" id="SSF48371">
    <property type="entry name" value="ARM repeat"/>
    <property type="match status" value="1"/>
</dbReference>
<dbReference type="EMBL" id="JANAWD010000036">
    <property type="protein sequence ID" value="KAJ3489923.1"/>
    <property type="molecule type" value="Genomic_DNA"/>
</dbReference>
<dbReference type="InterPro" id="IPR016024">
    <property type="entry name" value="ARM-type_fold"/>
</dbReference>
<dbReference type="InterPro" id="IPR044972">
    <property type="entry name" value="Mot1"/>
</dbReference>
<keyword evidence="3" id="KW-0677">Repeat</keyword>
<dbReference type="PANTHER" id="PTHR36498">
    <property type="entry name" value="TATA-BINDING PROTEIN-ASSOCIATED FACTOR 172"/>
    <property type="match status" value="1"/>
</dbReference>
<dbReference type="CDD" id="cd17999">
    <property type="entry name" value="DEXHc_Mot1"/>
    <property type="match status" value="1"/>
</dbReference>
<dbReference type="InterPro" id="IPR027417">
    <property type="entry name" value="P-loop_NTPase"/>
</dbReference>
<evidence type="ECO:0000259" key="15">
    <source>
        <dbReference type="PROSITE" id="PS51194"/>
    </source>
</evidence>
<comment type="similarity">
    <text evidence="2">Belongs to the SNF2/RAD54 helicase family.</text>
</comment>
<evidence type="ECO:0000256" key="1">
    <source>
        <dbReference type="ARBA" id="ARBA00004123"/>
    </source>
</evidence>
<evidence type="ECO:0000256" key="2">
    <source>
        <dbReference type="ARBA" id="ARBA00007025"/>
    </source>
</evidence>
<dbReference type="GO" id="GO:0017025">
    <property type="term" value="F:TBP-class protein binding"/>
    <property type="evidence" value="ECO:0007669"/>
    <property type="project" value="InterPro"/>
</dbReference>
<dbReference type="GO" id="GO:0005524">
    <property type="term" value="F:ATP binding"/>
    <property type="evidence" value="ECO:0007669"/>
    <property type="project" value="UniProtKB-KW"/>
</dbReference>
<dbReference type="PANTHER" id="PTHR36498:SF1">
    <property type="entry name" value="TATA-BINDING PROTEIN-ASSOCIATED FACTOR 172"/>
    <property type="match status" value="1"/>
</dbReference>
<keyword evidence="17" id="KW-1185">Reference proteome</keyword>
<dbReference type="Pfam" id="PF00176">
    <property type="entry name" value="SNF2-rel_dom"/>
    <property type="match status" value="1"/>
</dbReference>
<dbReference type="GO" id="GO:0016887">
    <property type="term" value="F:ATP hydrolysis activity"/>
    <property type="evidence" value="ECO:0007669"/>
    <property type="project" value="InterPro"/>
</dbReference>
<dbReference type="InterPro" id="IPR001650">
    <property type="entry name" value="Helicase_C-like"/>
</dbReference>
<accession>A0AAD5YML8</accession>
<dbReference type="Gene3D" id="3.40.50.300">
    <property type="entry name" value="P-loop containing nucleotide triphosphate hydrolases"/>
    <property type="match status" value="1"/>
</dbReference>
<keyword evidence="6" id="KW-0347">Helicase</keyword>
<evidence type="ECO:0000259" key="14">
    <source>
        <dbReference type="PROSITE" id="PS51192"/>
    </source>
</evidence>
<reference evidence="16" key="1">
    <citation type="submission" date="2022-07" db="EMBL/GenBank/DDBJ databases">
        <title>Genome Sequence of Physisporinus lineatus.</title>
        <authorList>
            <person name="Buettner E."/>
        </authorList>
    </citation>
    <scope>NUCLEOTIDE SEQUENCE</scope>
    <source>
        <strain evidence="16">VT162</strain>
    </source>
</reference>
<dbReference type="FunFam" id="3.40.50.300:FF:000428">
    <property type="entry name" value="TATA-binding protein-associated factor 172"/>
    <property type="match status" value="1"/>
</dbReference>
<comment type="caution">
    <text evidence="16">The sequence shown here is derived from an EMBL/GenBank/DDBJ whole genome shotgun (WGS) entry which is preliminary data.</text>
</comment>
<evidence type="ECO:0000256" key="7">
    <source>
        <dbReference type="ARBA" id="ARBA00022840"/>
    </source>
</evidence>
<dbReference type="InterPro" id="IPR049730">
    <property type="entry name" value="SNF2/RAD54-like_C"/>
</dbReference>
<evidence type="ECO:0000313" key="16">
    <source>
        <dbReference type="EMBL" id="KAJ3489923.1"/>
    </source>
</evidence>
<keyword evidence="8" id="KW-0238">DNA-binding</keyword>
<dbReference type="SMART" id="SM00487">
    <property type="entry name" value="DEXDc"/>
    <property type="match status" value="1"/>
</dbReference>
<dbReference type="CDD" id="cd18793">
    <property type="entry name" value="SF2_C_SNF"/>
    <property type="match status" value="1"/>
</dbReference>
<dbReference type="Pfam" id="PF12054">
    <property type="entry name" value="DUF3535"/>
    <property type="match status" value="1"/>
</dbReference>
<feature type="domain" description="Helicase ATP-binding" evidence="14">
    <location>
        <begin position="1284"/>
        <end position="1457"/>
    </location>
</feature>
<organism evidence="16 17">
    <name type="scientific">Meripilus lineatus</name>
    <dbReference type="NCBI Taxonomy" id="2056292"/>
    <lineage>
        <taxon>Eukaryota</taxon>
        <taxon>Fungi</taxon>
        <taxon>Dikarya</taxon>
        <taxon>Basidiomycota</taxon>
        <taxon>Agaricomycotina</taxon>
        <taxon>Agaricomycetes</taxon>
        <taxon>Polyporales</taxon>
        <taxon>Meripilaceae</taxon>
        <taxon>Meripilus</taxon>
    </lineage>
</organism>
<feature type="compositionally biased region" description="Polar residues" evidence="13">
    <location>
        <begin position="282"/>
        <end position="299"/>
    </location>
</feature>
<dbReference type="Gene3D" id="3.40.50.10810">
    <property type="entry name" value="Tandem AAA-ATPase domain"/>
    <property type="match status" value="1"/>
</dbReference>
<evidence type="ECO:0000256" key="9">
    <source>
        <dbReference type="ARBA" id="ARBA00023242"/>
    </source>
</evidence>
<feature type="compositionally biased region" description="Low complexity" evidence="13">
    <location>
        <begin position="224"/>
        <end position="253"/>
    </location>
</feature>
<evidence type="ECO:0000256" key="10">
    <source>
        <dbReference type="ARBA" id="ARBA00073046"/>
    </source>
</evidence>
<dbReference type="PROSITE" id="PS51192">
    <property type="entry name" value="HELICASE_ATP_BIND_1"/>
    <property type="match status" value="1"/>
</dbReference>
<dbReference type="PROSITE" id="PS50077">
    <property type="entry name" value="HEAT_REPEAT"/>
    <property type="match status" value="1"/>
</dbReference>
<dbReference type="SMART" id="SM00490">
    <property type="entry name" value="HELICc"/>
    <property type="match status" value="1"/>
</dbReference>
<evidence type="ECO:0000256" key="4">
    <source>
        <dbReference type="ARBA" id="ARBA00022741"/>
    </source>
</evidence>
<name>A0AAD5YML8_9APHY</name>
<keyword evidence="4" id="KW-0547">Nucleotide-binding</keyword>
<gene>
    <name evidence="16" type="ORF">NLI96_g1772</name>
</gene>
<evidence type="ECO:0000256" key="11">
    <source>
        <dbReference type="ARBA" id="ARBA00081329"/>
    </source>
</evidence>
<dbReference type="GO" id="GO:0005634">
    <property type="term" value="C:nucleus"/>
    <property type="evidence" value="ECO:0007669"/>
    <property type="project" value="UniProtKB-SubCell"/>
</dbReference>
<dbReference type="Pfam" id="PF00271">
    <property type="entry name" value="Helicase_C"/>
    <property type="match status" value="1"/>
</dbReference>
<dbReference type="InterPro" id="IPR021133">
    <property type="entry name" value="HEAT_type_2"/>
</dbReference>
<dbReference type="GO" id="GO:0003677">
    <property type="term" value="F:DNA binding"/>
    <property type="evidence" value="ECO:0007669"/>
    <property type="project" value="UniProtKB-KW"/>
</dbReference>
<evidence type="ECO:0000256" key="12">
    <source>
        <dbReference type="PROSITE-ProRule" id="PRU00103"/>
    </source>
</evidence>
<keyword evidence="7" id="KW-0067">ATP-binding</keyword>